<sequence length="614" mass="66026">MNTLLLFMSVLGISFASPIKRSVNLLGSGYAENVANVNAINANKEILSNGSGNAGRNQQNDENENNGHPEGAKFSNYTRGSNQTGEVSAIDINNPQGAYKDKSNNQPAPEDPDNTQGTQNIDQNAELLTGKGINHPHLDLHVNTNHTSEQNPSEHLPGKNSVYGSAWAEEGFAPEDAELSTDKQDVIEAHTDSGFNVGGKDEDMDSSHHHSDSCSFNDEGMQRVDPGNAGDSGDSNSSQQEESNSDSEQPTPKHCKSIPSESKSSSKSGHENTSASNDSVSHSASSAFSDPSASSDSSHSIPNYAERKCQRTEDTSSKAKKACGIPGFPYTFPLPTSRNNSHNKALYGKLMIWFPDNSSDSEEEGDGDSSEEEEEEEGQEQSNEGNNGENEGEETTTETPTGKKAVGKKGLGNGITKIPKKEQDSQSPENAETGESSKKGGGCKAPGKGGKSEGSEGEEDSDENEEEENEEEEEETEKVDENGTGGNGTSTNGTDTENGNGGNGEAEEEEEEENETEATTIVITTPTDPGRGDTTPTEDEGVYDTTTPGDLWGYENGETTTPVYENGYESQTDYNDGRENGYPRGDSYRTYEDEYGYYKGHGYDVYGHDYYYNQ</sequence>
<reference evidence="18" key="1">
    <citation type="journal article" date="2013" name="Nat. Genet.">
        <title>The draft genomes of soft-shell turtle and green sea turtle yield insights into the development and evolution of the turtle-specific body plan.</title>
        <authorList>
            <person name="Wang Z."/>
            <person name="Pascual-Anaya J."/>
            <person name="Zadissa A."/>
            <person name="Li W."/>
            <person name="Niimura Y."/>
            <person name="Huang Z."/>
            <person name="Li C."/>
            <person name="White S."/>
            <person name="Xiong Z."/>
            <person name="Fang D."/>
            <person name="Wang B."/>
            <person name="Ming Y."/>
            <person name="Chen Y."/>
            <person name="Zheng Y."/>
            <person name="Kuraku S."/>
            <person name="Pignatelli M."/>
            <person name="Herrero J."/>
            <person name="Beal K."/>
            <person name="Nozawa M."/>
            <person name="Li Q."/>
            <person name="Wang J."/>
            <person name="Zhang H."/>
            <person name="Yu L."/>
            <person name="Shigenobu S."/>
            <person name="Wang J."/>
            <person name="Liu J."/>
            <person name="Flicek P."/>
            <person name="Searle S."/>
            <person name="Wang J."/>
            <person name="Kuratani S."/>
            <person name="Yin Y."/>
            <person name="Aken B."/>
            <person name="Zhang G."/>
            <person name="Irie N."/>
        </authorList>
    </citation>
    <scope>NUCLEOTIDE SEQUENCE [LARGE SCALE GENOMIC DNA]</scope>
</reference>
<evidence type="ECO:0000256" key="5">
    <source>
        <dbReference type="ARBA" id="ARBA00022591"/>
    </source>
</evidence>
<evidence type="ECO:0000256" key="15">
    <source>
        <dbReference type="SAM" id="MobiDB-lite"/>
    </source>
</evidence>
<organism evidence="17 18">
    <name type="scientific">Chelonia mydas</name>
    <name type="common">Green sea-turtle</name>
    <name type="synonym">Chelonia agassizi</name>
    <dbReference type="NCBI Taxonomy" id="8469"/>
    <lineage>
        <taxon>Eukaryota</taxon>
        <taxon>Metazoa</taxon>
        <taxon>Chordata</taxon>
        <taxon>Craniata</taxon>
        <taxon>Vertebrata</taxon>
        <taxon>Euteleostomi</taxon>
        <taxon>Archelosauria</taxon>
        <taxon>Testudinata</taxon>
        <taxon>Testudines</taxon>
        <taxon>Cryptodira</taxon>
        <taxon>Durocryptodira</taxon>
        <taxon>Americhelydia</taxon>
        <taxon>Chelonioidea</taxon>
        <taxon>Cheloniidae</taxon>
        <taxon>Chelonia</taxon>
    </lineage>
</organism>
<feature type="compositionally biased region" description="Basic and acidic residues" evidence="15">
    <location>
        <begin position="575"/>
        <end position="587"/>
    </location>
</feature>
<dbReference type="GO" id="GO:0030282">
    <property type="term" value="P:bone mineralization"/>
    <property type="evidence" value="ECO:0007669"/>
    <property type="project" value="TreeGrafter"/>
</dbReference>
<evidence type="ECO:0000256" key="9">
    <source>
        <dbReference type="ARBA" id="ARBA00023180"/>
    </source>
</evidence>
<feature type="compositionally biased region" description="Basic and acidic residues" evidence="15">
    <location>
        <begin position="199"/>
        <end position="212"/>
    </location>
</feature>
<feature type="compositionally biased region" description="Low complexity" evidence="15">
    <location>
        <begin position="227"/>
        <end position="249"/>
    </location>
</feature>
<feature type="compositionally biased region" description="Low complexity" evidence="15">
    <location>
        <begin position="489"/>
        <end position="498"/>
    </location>
</feature>
<feature type="region of interest" description="Disordered" evidence="15">
    <location>
        <begin position="355"/>
        <end position="587"/>
    </location>
</feature>
<keyword evidence="9" id="KW-0325">Glycoprotein</keyword>
<feature type="compositionally biased region" description="Acidic residues" evidence="15">
    <location>
        <begin position="455"/>
        <end position="478"/>
    </location>
</feature>
<keyword evidence="7" id="KW-0130">Cell adhesion</keyword>
<feature type="region of interest" description="Disordered" evidence="15">
    <location>
        <begin position="49"/>
        <end position="119"/>
    </location>
</feature>
<keyword evidence="16" id="KW-0732">Signal</keyword>
<dbReference type="EMBL" id="KB557013">
    <property type="protein sequence ID" value="EMP29341.1"/>
    <property type="molecule type" value="Genomic_DNA"/>
</dbReference>
<evidence type="ECO:0000256" key="2">
    <source>
        <dbReference type="ARBA" id="ARBA00018075"/>
    </source>
</evidence>
<feature type="compositionally biased region" description="Polar residues" evidence="15">
    <location>
        <begin position="75"/>
        <end position="96"/>
    </location>
</feature>
<feature type="signal peptide" evidence="16">
    <location>
        <begin position="1"/>
        <end position="16"/>
    </location>
</feature>
<dbReference type="GO" id="GO:0005576">
    <property type="term" value="C:extracellular region"/>
    <property type="evidence" value="ECO:0007669"/>
    <property type="project" value="UniProtKB-SubCell"/>
</dbReference>
<dbReference type="PANTHER" id="PTHR10345:SF0">
    <property type="entry name" value="BONE SIALOPROTEIN 2"/>
    <property type="match status" value="1"/>
</dbReference>
<evidence type="ECO:0000256" key="6">
    <source>
        <dbReference type="ARBA" id="ARBA00022641"/>
    </source>
</evidence>
<comment type="subunit">
    <text evidence="14">Monomer. Interacts with integrins; the interaction promotes cell adhesion.</text>
</comment>
<dbReference type="STRING" id="8469.M7AV71"/>
<name>M7AV71_CHEMY</name>
<evidence type="ECO:0000256" key="14">
    <source>
        <dbReference type="ARBA" id="ARBA00046591"/>
    </source>
</evidence>
<protein>
    <recommendedName>
        <fullName evidence="2">Integrin-binding sialoprotein</fullName>
    </recommendedName>
    <alternativeName>
        <fullName evidence="12">Bone sialoprotein 2</fullName>
    </alternativeName>
    <alternativeName>
        <fullName evidence="11">Bone sialoprotein II</fullName>
    </alternativeName>
    <alternativeName>
        <fullName evidence="10">Cell-binding sialoprotein</fullName>
    </alternativeName>
</protein>
<evidence type="ECO:0000256" key="7">
    <source>
        <dbReference type="ARBA" id="ARBA00022889"/>
    </source>
</evidence>
<keyword evidence="4" id="KW-0597">Phosphoprotein</keyword>
<evidence type="ECO:0000256" key="4">
    <source>
        <dbReference type="ARBA" id="ARBA00022553"/>
    </source>
</evidence>
<feature type="compositionally biased region" description="Polar residues" evidence="15">
    <location>
        <begin position="142"/>
        <end position="153"/>
    </location>
</feature>
<feature type="compositionally biased region" description="Gly residues" evidence="15">
    <location>
        <begin position="439"/>
        <end position="449"/>
    </location>
</feature>
<evidence type="ECO:0000313" key="17">
    <source>
        <dbReference type="EMBL" id="EMP29341.1"/>
    </source>
</evidence>
<feature type="compositionally biased region" description="Low complexity" evidence="15">
    <location>
        <begin position="380"/>
        <end position="389"/>
    </location>
</feature>
<accession>M7AV71</accession>
<evidence type="ECO:0000256" key="11">
    <source>
        <dbReference type="ARBA" id="ARBA00033169"/>
    </source>
</evidence>
<keyword evidence="5" id="KW-0091">Biomineralization</keyword>
<feature type="compositionally biased region" description="Polar residues" evidence="15">
    <location>
        <begin position="425"/>
        <end position="434"/>
    </location>
</feature>
<comment type="subcellular location">
    <subcellularLocation>
        <location evidence="1">Secreted</location>
    </subcellularLocation>
</comment>
<feature type="compositionally biased region" description="Polar residues" evidence="15">
    <location>
        <begin position="49"/>
        <end position="60"/>
    </location>
</feature>
<evidence type="ECO:0000256" key="3">
    <source>
        <dbReference type="ARBA" id="ARBA00022525"/>
    </source>
</evidence>
<dbReference type="Proteomes" id="UP000031443">
    <property type="component" value="Unassembled WGS sequence"/>
</dbReference>
<evidence type="ECO:0000256" key="12">
    <source>
        <dbReference type="ARBA" id="ARBA00044555"/>
    </source>
</evidence>
<gene>
    <name evidence="17" type="ORF">UY3_13549</name>
</gene>
<feature type="compositionally biased region" description="Low complexity" evidence="15">
    <location>
        <begin position="517"/>
        <end position="535"/>
    </location>
</feature>
<feature type="compositionally biased region" description="Basic and acidic residues" evidence="15">
    <location>
        <begin position="305"/>
        <end position="317"/>
    </location>
</feature>
<keyword evidence="18" id="KW-1185">Reference proteome</keyword>
<dbReference type="Pfam" id="PF05432">
    <property type="entry name" value="BSP_II"/>
    <property type="match status" value="1"/>
</dbReference>
<dbReference type="PANTHER" id="PTHR10345">
    <property type="entry name" value="BONE SIALOPROTEIN 2"/>
    <property type="match status" value="1"/>
</dbReference>
<feature type="compositionally biased region" description="Polar residues" evidence="15">
    <location>
        <begin position="557"/>
        <end position="574"/>
    </location>
</feature>
<feature type="compositionally biased region" description="Low complexity" evidence="15">
    <location>
        <begin position="274"/>
        <end position="300"/>
    </location>
</feature>
<dbReference type="GO" id="GO:0030198">
    <property type="term" value="P:extracellular matrix organization"/>
    <property type="evidence" value="ECO:0007669"/>
    <property type="project" value="TreeGrafter"/>
</dbReference>
<evidence type="ECO:0000256" key="10">
    <source>
        <dbReference type="ARBA" id="ARBA00032072"/>
    </source>
</evidence>
<dbReference type="AlphaFoldDB" id="M7AV71"/>
<keyword evidence="6" id="KW-0765">Sulfation</keyword>
<keyword evidence="3" id="KW-0964">Secreted</keyword>
<feature type="region of interest" description="Disordered" evidence="15">
    <location>
        <begin position="189"/>
        <end position="342"/>
    </location>
</feature>
<evidence type="ECO:0000313" key="18">
    <source>
        <dbReference type="Proteomes" id="UP000031443"/>
    </source>
</evidence>
<evidence type="ECO:0000256" key="16">
    <source>
        <dbReference type="SAM" id="SignalP"/>
    </source>
</evidence>
<evidence type="ECO:0000256" key="1">
    <source>
        <dbReference type="ARBA" id="ARBA00004613"/>
    </source>
</evidence>
<feature type="compositionally biased region" description="Low complexity" evidence="15">
    <location>
        <begin position="257"/>
        <end position="267"/>
    </location>
</feature>
<dbReference type="GO" id="GO:0007155">
    <property type="term" value="P:cell adhesion"/>
    <property type="evidence" value="ECO:0007669"/>
    <property type="project" value="UniProtKB-KW"/>
</dbReference>
<evidence type="ECO:0000256" key="8">
    <source>
        <dbReference type="ARBA" id="ARBA00022981"/>
    </source>
</evidence>
<evidence type="ECO:0000256" key="13">
    <source>
        <dbReference type="ARBA" id="ARBA00045301"/>
    </source>
</evidence>
<feature type="chain" id="PRO_5004079789" description="Integrin-binding sialoprotein" evidence="16">
    <location>
        <begin position="17"/>
        <end position="614"/>
    </location>
</feature>
<dbReference type="InterPro" id="IPR008412">
    <property type="entry name" value="IBSP"/>
</dbReference>
<keyword evidence="8" id="KW-0730">Sialic acid</keyword>
<feature type="compositionally biased region" description="Acidic residues" evidence="15">
    <location>
        <begin position="505"/>
        <end position="516"/>
    </location>
</feature>
<comment type="function">
    <text evidence="13">Binds tightly to hydroxyapatite. Appears to form an integral part of the mineralized matrix. Probably important to cell-matrix interaction. Promotes adhesion and migration of various cells via the alpha-V/beta-3 integrin receptor (ITGAV:ITGB3).</text>
</comment>
<dbReference type="eggNOG" id="ENOG502RTWS">
    <property type="taxonomic scope" value="Eukaryota"/>
</dbReference>
<proteinExistence type="predicted"/>
<feature type="compositionally biased region" description="Acidic residues" evidence="15">
    <location>
        <begin position="359"/>
        <end position="379"/>
    </location>
</feature>
<feature type="region of interest" description="Disordered" evidence="15">
    <location>
        <begin position="131"/>
        <end position="161"/>
    </location>
</feature>